<gene>
    <name evidence="2" type="ORF">MNBD_BACTEROID07-1888</name>
</gene>
<proteinExistence type="predicted"/>
<dbReference type="Gene3D" id="2.130.10.130">
    <property type="entry name" value="Integrin alpha, N-terminal"/>
    <property type="match status" value="1"/>
</dbReference>
<evidence type="ECO:0000256" key="1">
    <source>
        <dbReference type="ARBA" id="ARBA00022729"/>
    </source>
</evidence>
<keyword evidence="1" id="KW-0732">Signal</keyword>
<dbReference type="AlphaFoldDB" id="A0A3B0UPQ4"/>
<dbReference type="InterPro" id="IPR028994">
    <property type="entry name" value="Integrin_alpha_N"/>
</dbReference>
<accession>A0A3B0UPQ4</accession>
<dbReference type="SUPFAM" id="SSF69318">
    <property type="entry name" value="Integrin alpha N-terminal domain"/>
    <property type="match status" value="1"/>
</dbReference>
<reference evidence="2" key="1">
    <citation type="submission" date="2018-06" db="EMBL/GenBank/DDBJ databases">
        <authorList>
            <person name="Zhirakovskaya E."/>
        </authorList>
    </citation>
    <scope>NUCLEOTIDE SEQUENCE</scope>
</reference>
<evidence type="ECO:0000313" key="2">
    <source>
        <dbReference type="EMBL" id="VAW27177.1"/>
    </source>
</evidence>
<sequence length="163" mass="18175">MKTTKKYLMIVACLLLAAIGVSGQNIPFVRASQNGTENLLYPWAGGMNSMQFGSIDINRDGIKDLVAFDRQGNRLMCFINKGAPNTIAYDLEQKYVKDFPQLYDWAIFADYNGDGKADIFTYSPGWAGIIVYKNTSTDHLSFKRVAYPYLESQAGSGKVNLFV</sequence>
<dbReference type="InterPro" id="IPR013517">
    <property type="entry name" value="FG-GAP"/>
</dbReference>
<dbReference type="Pfam" id="PF13517">
    <property type="entry name" value="FG-GAP_3"/>
    <property type="match status" value="1"/>
</dbReference>
<feature type="non-terminal residue" evidence="2">
    <location>
        <position position="163"/>
    </location>
</feature>
<evidence type="ECO:0008006" key="3">
    <source>
        <dbReference type="Google" id="ProtNLM"/>
    </source>
</evidence>
<protein>
    <recommendedName>
        <fullName evidence="3">VCBS repeat-containing protein</fullName>
    </recommendedName>
</protein>
<organism evidence="2">
    <name type="scientific">hydrothermal vent metagenome</name>
    <dbReference type="NCBI Taxonomy" id="652676"/>
    <lineage>
        <taxon>unclassified sequences</taxon>
        <taxon>metagenomes</taxon>
        <taxon>ecological metagenomes</taxon>
    </lineage>
</organism>
<dbReference type="EMBL" id="UOET01000084">
    <property type="protein sequence ID" value="VAW27177.1"/>
    <property type="molecule type" value="Genomic_DNA"/>
</dbReference>
<name>A0A3B0UPQ4_9ZZZZ</name>